<evidence type="ECO:0000259" key="3">
    <source>
        <dbReference type="PROSITE" id="PS51677"/>
    </source>
</evidence>
<keyword evidence="5" id="KW-1185">Reference proteome</keyword>
<dbReference type="GO" id="GO:0005576">
    <property type="term" value="C:extracellular region"/>
    <property type="evidence" value="ECO:0007669"/>
    <property type="project" value="UniProtKB-SubCell"/>
</dbReference>
<feature type="domain" description="NodB homology" evidence="3">
    <location>
        <begin position="118"/>
        <end position="278"/>
    </location>
</feature>
<dbReference type="InterPro" id="IPR011330">
    <property type="entry name" value="Glyco_hydro/deAcase_b/a-brl"/>
</dbReference>
<dbReference type="STRING" id="1297750.SAMN05444405_12712"/>
<keyword evidence="2" id="KW-0732">Signal</keyword>
<evidence type="ECO:0000256" key="1">
    <source>
        <dbReference type="ARBA" id="ARBA00004613"/>
    </source>
</evidence>
<evidence type="ECO:0000313" key="4">
    <source>
        <dbReference type="EMBL" id="SHG15061.1"/>
    </source>
</evidence>
<dbReference type="GO" id="GO:0005975">
    <property type="term" value="P:carbohydrate metabolic process"/>
    <property type="evidence" value="ECO:0007669"/>
    <property type="project" value="InterPro"/>
</dbReference>
<reference evidence="5" key="1">
    <citation type="submission" date="2016-11" db="EMBL/GenBank/DDBJ databases">
        <authorList>
            <person name="Varghese N."/>
            <person name="Submissions S."/>
        </authorList>
    </citation>
    <scope>NUCLEOTIDE SEQUENCE [LARGE SCALE GENOMIC DNA]</scope>
    <source>
        <strain evidence="5">DSM 26991</strain>
    </source>
</reference>
<dbReference type="InterPro" id="IPR051398">
    <property type="entry name" value="Polysacch_Deacetylase"/>
</dbReference>
<dbReference type="PROSITE" id="PS51677">
    <property type="entry name" value="NODB"/>
    <property type="match status" value="1"/>
</dbReference>
<dbReference type="Proteomes" id="UP000184509">
    <property type="component" value="Unassembled WGS sequence"/>
</dbReference>
<dbReference type="PANTHER" id="PTHR34216">
    <property type="match status" value="1"/>
</dbReference>
<sequence>MNKKIIIFELIIGLVLTGCNYYSHGKDNDNKHITVKQVSKKNKVADNQNKNTTARIYAKPEIPILCYHRIEYGRKSYYSVTPATFTAHMKVLADSGYHSFSPNQLYDYLVYNKSLPSKPFMITFDDSREAHFNIAAPVMEKYGFKGVFFIMTVTYNKKNYMTKEQIAQLAKAGHTIGLHSWDHVMVTKYKEADWIKQVINPKKELEKIIGAPVEYWAYPNGVYDHKGAVELSKYFKLSFTLISKRDSVQPLQTIRRMIVPECSPQGLLKSMHRTFSKQ</sequence>
<dbReference type="CDD" id="cd10918">
    <property type="entry name" value="CE4_NodB_like_5s_6s"/>
    <property type="match status" value="1"/>
</dbReference>
<dbReference type="EMBL" id="FQTV01000027">
    <property type="protein sequence ID" value="SHG15061.1"/>
    <property type="molecule type" value="Genomic_DNA"/>
</dbReference>
<name>A0A1M5HGK5_9BACE</name>
<dbReference type="Pfam" id="PF01522">
    <property type="entry name" value="Polysacc_deac_1"/>
    <property type="match status" value="1"/>
</dbReference>
<dbReference type="RefSeq" id="WP_073404258.1">
    <property type="nucleotide sequence ID" value="NZ_FQTV01000027.1"/>
</dbReference>
<dbReference type="GO" id="GO:0016810">
    <property type="term" value="F:hydrolase activity, acting on carbon-nitrogen (but not peptide) bonds"/>
    <property type="evidence" value="ECO:0007669"/>
    <property type="project" value="InterPro"/>
</dbReference>
<dbReference type="Gene3D" id="3.20.20.370">
    <property type="entry name" value="Glycoside hydrolase/deacetylase"/>
    <property type="match status" value="1"/>
</dbReference>
<proteinExistence type="predicted"/>
<dbReference type="OrthoDB" id="1446101at2"/>
<gene>
    <name evidence="4" type="ORF">SAMN05444405_12712</name>
</gene>
<organism evidence="4 5">
    <name type="scientific">Bacteroides luti</name>
    <dbReference type="NCBI Taxonomy" id="1297750"/>
    <lineage>
        <taxon>Bacteria</taxon>
        <taxon>Pseudomonadati</taxon>
        <taxon>Bacteroidota</taxon>
        <taxon>Bacteroidia</taxon>
        <taxon>Bacteroidales</taxon>
        <taxon>Bacteroidaceae</taxon>
        <taxon>Bacteroides</taxon>
    </lineage>
</organism>
<evidence type="ECO:0000256" key="2">
    <source>
        <dbReference type="ARBA" id="ARBA00022729"/>
    </source>
</evidence>
<comment type="subcellular location">
    <subcellularLocation>
        <location evidence="1">Secreted</location>
    </subcellularLocation>
</comment>
<dbReference type="SUPFAM" id="SSF88713">
    <property type="entry name" value="Glycoside hydrolase/deacetylase"/>
    <property type="match status" value="1"/>
</dbReference>
<accession>A0A1M5HGK5</accession>
<protein>
    <submittedName>
        <fullName evidence="4">Polysaccharide deacetylase</fullName>
    </submittedName>
</protein>
<dbReference type="AlphaFoldDB" id="A0A1M5HGK5"/>
<dbReference type="PANTHER" id="PTHR34216:SF3">
    <property type="entry name" value="POLY-BETA-1,6-N-ACETYL-D-GLUCOSAMINE N-DEACETYLASE"/>
    <property type="match status" value="1"/>
</dbReference>
<dbReference type="InterPro" id="IPR002509">
    <property type="entry name" value="NODB_dom"/>
</dbReference>
<evidence type="ECO:0000313" key="5">
    <source>
        <dbReference type="Proteomes" id="UP000184509"/>
    </source>
</evidence>